<dbReference type="AlphaFoldDB" id="A0A7M4DFR4"/>
<comment type="caution">
    <text evidence="2">The sequence shown here is derived from an EMBL/GenBank/DDBJ whole genome shotgun (WGS) entry which is preliminary data.</text>
</comment>
<evidence type="ECO:0008006" key="4">
    <source>
        <dbReference type="Google" id="ProtNLM"/>
    </source>
</evidence>
<evidence type="ECO:0000313" key="3">
    <source>
        <dbReference type="Proteomes" id="UP000419743"/>
    </source>
</evidence>
<accession>A0A7M4DFR4</accession>
<organism evidence="2 3">
    <name type="scientific">Occultella aeris</name>
    <dbReference type="NCBI Taxonomy" id="2761496"/>
    <lineage>
        <taxon>Bacteria</taxon>
        <taxon>Bacillati</taxon>
        <taxon>Actinomycetota</taxon>
        <taxon>Actinomycetes</taxon>
        <taxon>Micrococcales</taxon>
        <taxon>Ruaniaceae</taxon>
        <taxon>Occultella</taxon>
    </lineage>
</organism>
<keyword evidence="3" id="KW-1185">Reference proteome</keyword>
<feature type="transmembrane region" description="Helical" evidence="1">
    <location>
        <begin position="21"/>
        <end position="46"/>
    </location>
</feature>
<keyword evidence="1" id="KW-1133">Transmembrane helix</keyword>
<feature type="transmembrane region" description="Helical" evidence="1">
    <location>
        <begin position="135"/>
        <end position="158"/>
    </location>
</feature>
<sequence>MTSMAQREFSSRPISRAAAAIHWLVVLEVCWVLASLPGLVLLLLLAPDASNIPLVALALVPLGPATGAVVYSWRAFGDDGDPEPARYFLRGYRRCAWDVLRWWLPALAALTLLGINLTNLDAVTGPPALRTVLGAVSAAVGLGLIVAGGHAVVISSLYSLRTRDVARLSIYYLTAKPMASIGVAALVAVIVGAALGVSDWLPVLAAAPLIWLLLRGERPVRDHLEENFIDA</sequence>
<feature type="transmembrane region" description="Helical" evidence="1">
    <location>
        <begin position="95"/>
        <end position="115"/>
    </location>
</feature>
<protein>
    <recommendedName>
        <fullName evidence="4">DUF624 domain-containing protein</fullName>
    </recommendedName>
</protein>
<dbReference type="EMBL" id="CACRYJ010000016">
    <property type="protein sequence ID" value="VZO35757.1"/>
    <property type="molecule type" value="Genomic_DNA"/>
</dbReference>
<evidence type="ECO:0000313" key="2">
    <source>
        <dbReference type="EMBL" id="VZO35757.1"/>
    </source>
</evidence>
<name>A0A7M4DFR4_9MICO</name>
<dbReference type="Proteomes" id="UP000419743">
    <property type="component" value="Unassembled WGS sequence"/>
</dbReference>
<evidence type="ECO:0000256" key="1">
    <source>
        <dbReference type="SAM" id="Phobius"/>
    </source>
</evidence>
<keyword evidence="1" id="KW-0812">Transmembrane</keyword>
<proteinExistence type="predicted"/>
<keyword evidence="1" id="KW-0472">Membrane</keyword>
<gene>
    <name evidence="2" type="ORF">HALOF300_00955</name>
</gene>
<reference evidence="2 3" key="1">
    <citation type="submission" date="2019-11" db="EMBL/GenBank/DDBJ databases">
        <authorList>
            <person name="Criscuolo A."/>
        </authorList>
    </citation>
    <scope>NUCLEOTIDE SEQUENCE [LARGE SCALE GENOMIC DNA]</scope>
    <source>
        <strain evidence="2">CIP111667</strain>
    </source>
</reference>
<feature type="transmembrane region" description="Helical" evidence="1">
    <location>
        <begin position="52"/>
        <end position="74"/>
    </location>
</feature>